<dbReference type="InterPro" id="IPR008942">
    <property type="entry name" value="ENTH_VHS"/>
</dbReference>
<feature type="compositionally biased region" description="Basic and acidic residues" evidence="6">
    <location>
        <begin position="951"/>
        <end position="966"/>
    </location>
</feature>
<feature type="compositionally biased region" description="Pro residues" evidence="6">
    <location>
        <begin position="616"/>
        <end position="627"/>
    </location>
</feature>
<reference evidence="8 9" key="1">
    <citation type="submission" date="2024-03" db="EMBL/GenBank/DDBJ databases">
        <title>The genome assembly and annotation of the cricket Gryllus longicercus Weissman &amp; Gray.</title>
        <authorList>
            <person name="Szrajer S."/>
            <person name="Gray D."/>
            <person name="Ylla G."/>
        </authorList>
    </citation>
    <scope>NUCLEOTIDE SEQUENCE [LARGE SCALE GENOMIC DNA]</scope>
    <source>
        <strain evidence="8">DAG 2021-001</strain>
        <tissue evidence="8">Whole body minus gut</tissue>
    </source>
</reference>
<gene>
    <name evidence="8" type="ORF">R5R35_014647</name>
</gene>
<dbReference type="Pfam" id="PF04818">
    <property type="entry name" value="CID"/>
    <property type="match status" value="1"/>
</dbReference>
<feature type="compositionally biased region" description="Low complexity" evidence="6">
    <location>
        <begin position="1038"/>
        <end position="1052"/>
    </location>
</feature>
<proteinExistence type="predicted"/>
<dbReference type="Gene3D" id="1.25.40.90">
    <property type="match status" value="1"/>
</dbReference>
<feature type="compositionally biased region" description="Pro residues" evidence="6">
    <location>
        <begin position="796"/>
        <end position="806"/>
    </location>
</feature>
<feature type="region of interest" description="Disordered" evidence="6">
    <location>
        <begin position="847"/>
        <end position="1052"/>
    </location>
</feature>
<dbReference type="Gene3D" id="6.10.250.2560">
    <property type="match status" value="1"/>
</dbReference>
<dbReference type="SUPFAM" id="SSF48464">
    <property type="entry name" value="ENTH/VHS domain"/>
    <property type="match status" value="1"/>
</dbReference>
<dbReference type="PANTHER" id="PTHR12460">
    <property type="entry name" value="CYCLIN-DEPENDENT KINASE INHIBITOR-RELATED PROTEIN"/>
    <property type="match status" value="1"/>
</dbReference>
<keyword evidence="1" id="KW-0488">Methylation</keyword>
<comment type="subunit">
    <text evidence="4">Associates with the RNA polymerase II complex.</text>
</comment>
<evidence type="ECO:0000256" key="4">
    <source>
        <dbReference type="ARBA" id="ARBA00062892"/>
    </source>
</evidence>
<evidence type="ECO:0000256" key="1">
    <source>
        <dbReference type="ARBA" id="ARBA00022481"/>
    </source>
</evidence>
<name>A0AAN9VJQ3_9ORTH</name>
<feature type="compositionally biased region" description="Pro residues" evidence="6">
    <location>
        <begin position="778"/>
        <end position="787"/>
    </location>
</feature>
<feature type="compositionally biased region" description="Basic and acidic residues" evidence="6">
    <location>
        <begin position="927"/>
        <end position="939"/>
    </location>
</feature>
<dbReference type="PROSITE" id="PS51391">
    <property type="entry name" value="CID"/>
    <property type="match status" value="1"/>
</dbReference>
<protein>
    <recommendedName>
        <fullName evidence="5">Regulation of nuclear pre-mRNA domain-containing protein 2</fullName>
    </recommendedName>
</protein>
<dbReference type="Pfam" id="PF16566">
    <property type="entry name" value="CREPT"/>
    <property type="match status" value="1"/>
</dbReference>
<dbReference type="SMART" id="SM00582">
    <property type="entry name" value="RPR"/>
    <property type="match status" value="1"/>
</dbReference>
<dbReference type="InterPro" id="IPR032337">
    <property type="entry name" value="RPRD1A/B_C"/>
</dbReference>
<feature type="region of interest" description="Disordered" evidence="6">
    <location>
        <begin position="382"/>
        <end position="484"/>
    </location>
</feature>
<dbReference type="InterPro" id="IPR006569">
    <property type="entry name" value="CID_dom"/>
</dbReference>
<keyword evidence="3" id="KW-0007">Acetylation</keyword>
<organism evidence="8 9">
    <name type="scientific">Gryllus longicercus</name>
    <dbReference type="NCBI Taxonomy" id="2509291"/>
    <lineage>
        <taxon>Eukaryota</taxon>
        <taxon>Metazoa</taxon>
        <taxon>Ecdysozoa</taxon>
        <taxon>Arthropoda</taxon>
        <taxon>Hexapoda</taxon>
        <taxon>Insecta</taxon>
        <taxon>Pterygota</taxon>
        <taxon>Neoptera</taxon>
        <taxon>Polyneoptera</taxon>
        <taxon>Orthoptera</taxon>
        <taxon>Ensifera</taxon>
        <taxon>Gryllidea</taxon>
        <taxon>Grylloidea</taxon>
        <taxon>Gryllidae</taxon>
        <taxon>Gryllinae</taxon>
        <taxon>Gryllus</taxon>
    </lineage>
</organism>
<feature type="compositionally biased region" description="Polar residues" evidence="6">
    <location>
        <begin position="917"/>
        <end position="926"/>
    </location>
</feature>
<keyword evidence="9" id="KW-1185">Reference proteome</keyword>
<dbReference type="AlphaFoldDB" id="A0AAN9VJQ3"/>
<feature type="compositionally biased region" description="Polar residues" evidence="6">
    <location>
        <begin position="876"/>
        <end position="885"/>
    </location>
</feature>
<dbReference type="EMBL" id="JAZDUA010000186">
    <property type="protein sequence ID" value="KAK7865118.1"/>
    <property type="molecule type" value="Genomic_DNA"/>
</dbReference>
<feature type="compositionally biased region" description="Pro residues" evidence="6">
    <location>
        <begin position="1009"/>
        <end position="1026"/>
    </location>
</feature>
<feature type="compositionally biased region" description="Acidic residues" evidence="6">
    <location>
        <begin position="674"/>
        <end position="692"/>
    </location>
</feature>
<dbReference type="GO" id="GO:0000993">
    <property type="term" value="F:RNA polymerase II complex binding"/>
    <property type="evidence" value="ECO:0007669"/>
    <property type="project" value="TreeGrafter"/>
</dbReference>
<dbReference type="PANTHER" id="PTHR12460:SF40">
    <property type="entry name" value="REGULATION OF NUCLEAR PRE-MRNA DOMAIN-CONTAINING PROTEIN 2"/>
    <property type="match status" value="1"/>
</dbReference>
<comment type="caution">
    <text evidence="8">The sequence shown here is derived from an EMBL/GenBank/DDBJ whole genome shotgun (WGS) entry which is preliminary data.</text>
</comment>
<feature type="region of interest" description="Disordered" evidence="6">
    <location>
        <begin position="778"/>
        <end position="806"/>
    </location>
</feature>
<keyword evidence="2" id="KW-0597">Phosphoprotein</keyword>
<evidence type="ECO:0000259" key="7">
    <source>
        <dbReference type="PROSITE" id="PS51391"/>
    </source>
</evidence>
<feature type="region of interest" description="Disordered" evidence="6">
    <location>
        <begin position="267"/>
        <end position="293"/>
    </location>
</feature>
<evidence type="ECO:0000256" key="3">
    <source>
        <dbReference type="ARBA" id="ARBA00022990"/>
    </source>
</evidence>
<dbReference type="Proteomes" id="UP001378592">
    <property type="component" value="Unassembled WGS sequence"/>
</dbReference>
<evidence type="ECO:0000256" key="5">
    <source>
        <dbReference type="ARBA" id="ARBA00067342"/>
    </source>
</evidence>
<feature type="region of interest" description="Disordered" evidence="6">
    <location>
        <begin position="605"/>
        <end position="694"/>
    </location>
</feature>
<evidence type="ECO:0000256" key="6">
    <source>
        <dbReference type="SAM" id="MobiDB-lite"/>
    </source>
</evidence>
<dbReference type="CDD" id="cd16981">
    <property type="entry name" value="CID_RPRD_like"/>
    <property type="match status" value="1"/>
</dbReference>
<dbReference type="FunFam" id="1.25.40.90:FF:000020">
    <property type="entry name" value="regulation of nuclear pre-mRNA domain-containing protein 2 isoform X1"/>
    <property type="match status" value="1"/>
</dbReference>
<feature type="domain" description="CID" evidence="7">
    <location>
        <begin position="1"/>
        <end position="130"/>
    </location>
</feature>
<feature type="compositionally biased region" description="Pro residues" evidence="6">
    <location>
        <begin position="887"/>
        <end position="896"/>
    </location>
</feature>
<evidence type="ECO:0000313" key="9">
    <source>
        <dbReference type="Proteomes" id="UP001378592"/>
    </source>
</evidence>
<dbReference type="GO" id="GO:0031124">
    <property type="term" value="P:mRNA 3'-end processing"/>
    <property type="evidence" value="ECO:0007669"/>
    <property type="project" value="TreeGrafter"/>
</dbReference>
<evidence type="ECO:0000256" key="2">
    <source>
        <dbReference type="ARBA" id="ARBA00022553"/>
    </source>
</evidence>
<evidence type="ECO:0000313" key="8">
    <source>
        <dbReference type="EMBL" id="KAK7865118.1"/>
    </source>
</evidence>
<accession>A0AAN9VJQ3</accession>
<sequence length="1052" mass="117690">MATFNEAQFEKKLHTLKDSQDSIQTLSNWCLQHRTFHKKIVSTWLRVLKKVKTEHRLTLFYLANDVIQYSKRKNYEFVESWGTALQRATTMVREEKVKHRVLRIFKIWDERGIYDEAFISDLCGLLSTTTKKNVPENNADPVDFQPSSLINKIRSCRKMEDDTDVKFKRVKDSHLSLSDADALRSHLKDRRQGDDVVAEVDEGVSKLQGYVNALECEIKERTELVELLEQGQAFYDNQKGEAKVVANAYRNFGTRVKNLKRRLDEMMPNLKDVSPIPSPPNIEDVPSPSPDSDVDIPGLNPPNPDYMNAYVPPPSQPIRTVMEDSQDKPSEGFASFMGNALPFDVQGKPIEVISSRTKPEESFSITDFLKSLIPPRTETIPGLTLDTPDHPASPGLAKPSYNEPEIMNQPAPAYEYPPATTTSTPLQPPPLPPSLFSLDDSSQYKYGQPSETEDSWNTKLPPKFPTWGDTTNAGWEPSEGSDKVSEWMPAMPVNKVTPVEIVDTPESPPMYEKEGFSDPVEYDDSVIEPSLIAASTDVDHRTLVPLPLANHSIEEAVIQSEDHLEDTDHRLLMHMTPANHVKKDIDHRSVVHRKKDVDHRNLISLTGSPMREPHAPLAPPPTPPNLPWPRGDQDYRSQLPRKLKEGNPAIGEEMMSDDDVDYRLKGPKPKSSDELQDNVESVDMEMSDEEGVDSSGIEGISVMKTEMSPIKNIVTDMNSGKSTISFNISSPAKLLASSPLNEIKEDPSRSRNRVYGCQRIPTIGGGTHSPRMMRFPPPAPLRPPFPSPRNLRPNLLAPPPPPPPLAPQFNSVRIRPITELIHLSQNVNEIPPPEVVEENAMSVEPPIPISKEVQPEAETSEPWKPVSNAEPVSEGPSENINTRPLTATPPPPPPPWNSNQDSTPKSPLESGSDKEPQNVSDVSDQPNADKKWTPEKSDSQEPWLNDNIPEFEVHEVERLNSFDRGRGRGRGGSFMKNFSPMPSSPQGGPRGGFNHRGRPGWGPRRGGPQVPPPPPPPPPPRFPFRPPMDSFRGHRGGFRPPFRGNNPRHFGW</sequence>
<feature type="compositionally biased region" description="Low complexity" evidence="6">
    <location>
        <begin position="410"/>
        <end position="425"/>
    </location>
</feature>